<dbReference type="FunFam" id="2.40.30.10:FF:000008">
    <property type="entry name" value="Translation initiation factor IF-2"/>
    <property type="match status" value="1"/>
</dbReference>
<comment type="function">
    <text evidence="8">One of the essential components for the initiation of protein synthesis. Protects formylmethionyl-tRNA from spontaneous hydrolysis and promotes its binding to the 30S ribosomal subunits. Also involved in the hydrolysis of GTP during the formation of the 70S ribosomal complex.</text>
</comment>
<dbReference type="InterPro" id="IPR000178">
    <property type="entry name" value="TF_IF2_bacterial-like"/>
</dbReference>
<dbReference type="InterPro" id="IPR009000">
    <property type="entry name" value="Transl_B-barrel_sf"/>
</dbReference>
<dbReference type="NCBIfam" id="TIGR00487">
    <property type="entry name" value="IF-2"/>
    <property type="match status" value="1"/>
</dbReference>
<dbReference type="Pfam" id="PF04760">
    <property type="entry name" value="IF2_N"/>
    <property type="match status" value="1"/>
</dbReference>
<dbReference type="FunFam" id="3.40.50.10050:FF:000001">
    <property type="entry name" value="Translation initiation factor IF-2"/>
    <property type="match status" value="1"/>
</dbReference>
<dbReference type="Gene3D" id="3.40.50.10050">
    <property type="entry name" value="Translation initiation factor IF- 2, domain 3"/>
    <property type="match status" value="1"/>
</dbReference>
<dbReference type="FunFam" id="2.40.30.10:FF:000007">
    <property type="entry name" value="Translation initiation factor IF-2"/>
    <property type="match status" value="1"/>
</dbReference>
<dbReference type="Pfam" id="PF11987">
    <property type="entry name" value="IF-2"/>
    <property type="match status" value="1"/>
</dbReference>
<feature type="compositionally biased region" description="Low complexity" evidence="9">
    <location>
        <begin position="56"/>
        <end position="67"/>
    </location>
</feature>
<dbReference type="CDD" id="cd03692">
    <property type="entry name" value="mtIF2_IVc"/>
    <property type="match status" value="1"/>
</dbReference>
<dbReference type="Gene3D" id="3.40.50.300">
    <property type="entry name" value="P-loop containing nucleotide triphosphate hydrolases"/>
    <property type="match status" value="1"/>
</dbReference>
<dbReference type="EMBL" id="NCEB01000054">
    <property type="protein sequence ID" value="OYX29889.1"/>
    <property type="molecule type" value="Genomic_DNA"/>
</dbReference>
<dbReference type="HAMAP" id="MF_00100_B">
    <property type="entry name" value="IF_2_B"/>
    <property type="match status" value="1"/>
</dbReference>
<evidence type="ECO:0000256" key="9">
    <source>
        <dbReference type="SAM" id="MobiDB-lite"/>
    </source>
</evidence>
<dbReference type="InterPro" id="IPR023115">
    <property type="entry name" value="TIF_IF2_dom3"/>
</dbReference>
<dbReference type="GO" id="GO:0003743">
    <property type="term" value="F:translation initiation factor activity"/>
    <property type="evidence" value="ECO:0007669"/>
    <property type="project" value="UniProtKB-UniRule"/>
</dbReference>
<keyword evidence="4" id="KW-0547">Nucleotide-binding</keyword>
<dbReference type="CDD" id="cd01887">
    <property type="entry name" value="IF2_eIF5B"/>
    <property type="match status" value="1"/>
</dbReference>
<dbReference type="AlphaFoldDB" id="A0A258FCP2"/>
<dbReference type="NCBIfam" id="TIGR00231">
    <property type="entry name" value="small_GTP"/>
    <property type="match status" value="1"/>
</dbReference>
<evidence type="ECO:0000256" key="8">
    <source>
        <dbReference type="RuleBase" id="RU000644"/>
    </source>
</evidence>
<evidence type="ECO:0000313" key="11">
    <source>
        <dbReference type="EMBL" id="OYX29889.1"/>
    </source>
</evidence>
<evidence type="ECO:0000256" key="2">
    <source>
        <dbReference type="ARBA" id="ARBA00020675"/>
    </source>
</evidence>
<dbReference type="InterPro" id="IPR005225">
    <property type="entry name" value="Small_GTP-bd"/>
</dbReference>
<reference evidence="11 12" key="1">
    <citation type="submission" date="2017-03" db="EMBL/GenBank/DDBJ databases">
        <title>Lifting the veil on microbial sulfur biogeochemistry in mining wastewaters.</title>
        <authorList>
            <person name="Kantor R.S."/>
            <person name="Colenbrander Nelson T."/>
            <person name="Marshall S."/>
            <person name="Bennett D."/>
            <person name="Apte S."/>
            <person name="Camacho D."/>
            <person name="Thomas B.C."/>
            <person name="Warren L.A."/>
            <person name="Banfield J.F."/>
        </authorList>
    </citation>
    <scope>NUCLEOTIDE SEQUENCE [LARGE SCALE GENOMIC DNA]</scope>
    <source>
        <strain evidence="11">32-69-9</strain>
    </source>
</reference>
<dbReference type="SUPFAM" id="SSF52156">
    <property type="entry name" value="Initiation factor IF2/eIF5b, domain 3"/>
    <property type="match status" value="1"/>
</dbReference>
<dbReference type="GO" id="GO:0005829">
    <property type="term" value="C:cytosol"/>
    <property type="evidence" value="ECO:0007669"/>
    <property type="project" value="TreeGrafter"/>
</dbReference>
<dbReference type="SUPFAM" id="SSF52540">
    <property type="entry name" value="P-loop containing nucleoside triphosphate hydrolases"/>
    <property type="match status" value="1"/>
</dbReference>
<organism evidence="11 12">
    <name type="scientific">Brevundimonas subvibrioides</name>
    <dbReference type="NCBI Taxonomy" id="74313"/>
    <lineage>
        <taxon>Bacteria</taxon>
        <taxon>Pseudomonadati</taxon>
        <taxon>Pseudomonadota</taxon>
        <taxon>Alphaproteobacteria</taxon>
        <taxon>Caulobacterales</taxon>
        <taxon>Caulobacteraceae</taxon>
        <taxon>Brevundimonas</taxon>
    </lineage>
</organism>
<feature type="domain" description="Tr-type G" evidence="10">
    <location>
        <begin position="342"/>
        <end position="512"/>
    </location>
</feature>
<evidence type="ECO:0000256" key="6">
    <source>
        <dbReference type="ARBA" id="ARBA00023134"/>
    </source>
</evidence>
<gene>
    <name evidence="11" type="ORF">B7Z01_15180</name>
</gene>
<feature type="compositionally biased region" description="Low complexity" evidence="9">
    <location>
        <begin position="141"/>
        <end position="158"/>
    </location>
</feature>
<name>A0A258FCP2_9CAUL</name>
<dbReference type="InterPro" id="IPR036925">
    <property type="entry name" value="TIF_IF2_dom3_sf"/>
</dbReference>
<feature type="compositionally biased region" description="Pro residues" evidence="9">
    <location>
        <begin position="28"/>
        <end position="38"/>
    </location>
</feature>
<evidence type="ECO:0000256" key="3">
    <source>
        <dbReference type="ARBA" id="ARBA00022540"/>
    </source>
</evidence>
<dbReference type="InterPro" id="IPR027417">
    <property type="entry name" value="P-loop_NTPase"/>
</dbReference>
<feature type="non-terminal residue" evidence="11">
    <location>
        <position position="1"/>
    </location>
</feature>
<evidence type="ECO:0000256" key="4">
    <source>
        <dbReference type="ARBA" id="ARBA00022741"/>
    </source>
</evidence>
<comment type="caution">
    <text evidence="11">The sequence shown here is derived from an EMBL/GenBank/DDBJ whole genome shotgun (WGS) entry which is preliminary data.</text>
</comment>
<keyword evidence="6" id="KW-0342">GTP-binding</keyword>
<evidence type="ECO:0000256" key="1">
    <source>
        <dbReference type="ARBA" id="ARBA00007733"/>
    </source>
</evidence>
<protein>
    <recommendedName>
        <fullName evidence="2 7">Translation initiation factor IF-2</fullName>
    </recommendedName>
</protein>
<dbReference type="Pfam" id="PF22042">
    <property type="entry name" value="EF-G_D2"/>
    <property type="match status" value="1"/>
</dbReference>
<dbReference type="PROSITE" id="PS51722">
    <property type="entry name" value="G_TR_2"/>
    <property type="match status" value="1"/>
</dbReference>
<dbReference type="Proteomes" id="UP000215595">
    <property type="component" value="Unassembled WGS sequence"/>
</dbReference>
<dbReference type="CDD" id="cd03702">
    <property type="entry name" value="IF2_mtIF2_II"/>
    <property type="match status" value="1"/>
</dbReference>
<evidence type="ECO:0000256" key="7">
    <source>
        <dbReference type="NCBIfam" id="TIGR00487"/>
    </source>
</evidence>
<dbReference type="InterPro" id="IPR000795">
    <property type="entry name" value="T_Tr_GTP-bd_dom"/>
</dbReference>
<sequence length="844" mass="89288">AAAEAAAAKAAAEAARVEAAKLSAAAPAPAPAPTPAKPVAPKVEAPKVEAKPEPAKPAAPAAPKRPAVNFGQRAPKIPTGRAPLERPAFGGRSAREQAMGDGERPQAREQAPREGGREGAERPARPAQTVRYSALNPRPAPGARTGAPGASRPGARPAPNQPPAQPEVARPSRAGGGFARPATGREDDREKRFADNAPGKAVSRTRGEPKRREGRLTIQAVAGGDEDAAERMRSLASVRRAREREKEKRKGGSTDTPNRPREVVIPDVITVGDLANRMAVRGVDIVKFLMKQGLMVKINDVIDTDTAELVADEYGMTVRRVSDSDIETGFLSDAVDAEATTPRAPVVAIMGHVDHGKTSLLDALRTTDVAAGEAGGITQHIGAYQVKTPNGEAVTFLDTPGHAAFSAMRTRGANVTDIVILVVAADDGVMPQTIESISHAKAAGAPIIVAVNKIDKPEADPQKVVNELLQYEIIGEALGGDTQIVEVSAKSRTNLDGLIEAILLQAEVMDLKADPERTAEGVVIEAKLDKGRGPVATVLVKRGTLRKGDLVVAGSSFGRVRALLNERGEQLTEAGPSVPVEILGLDEAPSPGEPLAVVESEARARELTEYRARVKREKATGGINQVSLVDMMAKLGSKKISELPVLIKSDVQGSGEAIQGSLEQMGNDEVRARVVHSGAGGITESDVQLAKSAGAPILGFNVRASKQAKDLAEREGVEIRYYAIIYDLLDDMKGVLSGMLAPLQRETFLGNAQVLQVFDISKTGKIAGCRVSEGVVRKGAKVRIIREDVVVLELGTLATLKRFKDEVNEVPSGQECGMHFQGFQDIKVGDYIECFTVEEVKRSL</sequence>
<dbReference type="PANTHER" id="PTHR43381">
    <property type="entry name" value="TRANSLATION INITIATION FACTOR IF-2-RELATED"/>
    <property type="match status" value="1"/>
</dbReference>
<evidence type="ECO:0000256" key="5">
    <source>
        <dbReference type="ARBA" id="ARBA00022917"/>
    </source>
</evidence>
<dbReference type="SUPFAM" id="SSF50447">
    <property type="entry name" value="Translation proteins"/>
    <property type="match status" value="2"/>
</dbReference>
<feature type="region of interest" description="Disordered" evidence="9">
    <location>
        <begin position="16"/>
        <end position="261"/>
    </location>
</feature>
<keyword evidence="3 8" id="KW-0396">Initiation factor</keyword>
<comment type="similarity">
    <text evidence="1 8">Belongs to the TRAFAC class translation factor GTPase superfamily. Classic translation factor GTPase family. IF-2 subfamily.</text>
</comment>
<feature type="compositionally biased region" description="Basic and acidic residues" evidence="9">
    <location>
        <begin position="240"/>
        <end position="261"/>
    </location>
</feature>
<dbReference type="InterPro" id="IPR006847">
    <property type="entry name" value="IF2_N"/>
</dbReference>
<keyword evidence="5 8" id="KW-0648">Protein biosynthesis</keyword>
<dbReference type="GO" id="GO:0005525">
    <property type="term" value="F:GTP binding"/>
    <property type="evidence" value="ECO:0007669"/>
    <property type="project" value="UniProtKB-KW"/>
</dbReference>
<feature type="compositionally biased region" description="Basic and acidic residues" evidence="9">
    <location>
        <begin position="101"/>
        <end position="124"/>
    </location>
</feature>
<dbReference type="FunFam" id="3.40.50.300:FF:000019">
    <property type="entry name" value="Translation initiation factor IF-2"/>
    <property type="match status" value="1"/>
</dbReference>
<proteinExistence type="inferred from homology"/>
<dbReference type="InterPro" id="IPR053905">
    <property type="entry name" value="EF-G-like_DII"/>
</dbReference>
<dbReference type="Gene3D" id="2.40.30.10">
    <property type="entry name" value="Translation factors"/>
    <property type="match status" value="2"/>
</dbReference>
<feature type="compositionally biased region" description="Basic and acidic residues" evidence="9">
    <location>
        <begin position="205"/>
        <end position="215"/>
    </location>
</feature>
<feature type="compositionally biased region" description="Basic and acidic residues" evidence="9">
    <location>
        <begin position="183"/>
        <end position="194"/>
    </location>
</feature>
<dbReference type="PANTHER" id="PTHR43381:SF5">
    <property type="entry name" value="TR-TYPE G DOMAIN-CONTAINING PROTEIN"/>
    <property type="match status" value="1"/>
</dbReference>
<evidence type="ECO:0000313" key="12">
    <source>
        <dbReference type="Proteomes" id="UP000215595"/>
    </source>
</evidence>
<evidence type="ECO:0000259" key="10">
    <source>
        <dbReference type="PROSITE" id="PS51722"/>
    </source>
</evidence>
<dbReference type="GO" id="GO:0003924">
    <property type="term" value="F:GTPase activity"/>
    <property type="evidence" value="ECO:0007669"/>
    <property type="project" value="InterPro"/>
</dbReference>
<dbReference type="PROSITE" id="PS01176">
    <property type="entry name" value="IF2"/>
    <property type="match status" value="1"/>
</dbReference>
<dbReference type="InterPro" id="IPR044145">
    <property type="entry name" value="IF2_II"/>
</dbReference>
<dbReference type="Pfam" id="PF00009">
    <property type="entry name" value="GTP_EFTU"/>
    <property type="match status" value="1"/>
</dbReference>
<feature type="compositionally biased region" description="Basic and acidic residues" evidence="9">
    <location>
        <begin position="44"/>
        <end position="54"/>
    </location>
</feature>
<dbReference type="InterPro" id="IPR015760">
    <property type="entry name" value="TIF_IF2"/>
</dbReference>
<accession>A0A258FCP2</accession>